<protein>
    <submittedName>
        <fullName evidence="2">Homeobox-leucine zipper protein ANTHOCYANINLESS 2-like</fullName>
    </submittedName>
</protein>
<feature type="compositionally biased region" description="Basic and acidic residues" evidence="1">
    <location>
        <begin position="16"/>
        <end position="26"/>
    </location>
</feature>
<keyword evidence="3" id="KW-1185">Reference proteome</keyword>
<name>A0A392R2T9_9FABA</name>
<feature type="non-terminal residue" evidence="2">
    <location>
        <position position="1"/>
    </location>
</feature>
<keyword evidence="2" id="KW-0371">Homeobox</keyword>
<keyword evidence="2" id="KW-0238">DNA-binding</keyword>
<evidence type="ECO:0000313" key="3">
    <source>
        <dbReference type="Proteomes" id="UP000265520"/>
    </source>
</evidence>
<reference evidence="2 3" key="1">
    <citation type="journal article" date="2018" name="Front. Plant Sci.">
        <title>Red Clover (Trifolium pratense) and Zigzag Clover (T. medium) - A Picture of Genomic Similarities and Differences.</title>
        <authorList>
            <person name="Dluhosova J."/>
            <person name="Istvanek J."/>
            <person name="Nedelnik J."/>
            <person name="Repkova J."/>
        </authorList>
    </citation>
    <scope>NUCLEOTIDE SEQUENCE [LARGE SCALE GENOMIC DNA]</scope>
    <source>
        <strain evidence="3">cv. 10/8</strain>
        <tissue evidence="2">Leaf</tissue>
    </source>
</reference>
<dbReference type="EMBL" id="LXQA010182946">
    <property type="protein sequence ID" value="MCI30891.1"/>
    <property type="molecule type" value="Genomic_DNA"/>
</dbReference>
<feature type="region of interest" description="Disordered" evidence="1">
    <location>
        <begin position="1"/>
        <end position="69"/>
    </location>
</feature>
<sequence>EMGLIGENFDSGLMGRMRDDDFESRSGSENFDASGDEFDAGDDHQQNKRKKKYHRHTPQQIQELEKYVL</sequence>
<dbReference type="GO" id="GO:0003677">
    <property type="term" value="F:DNA binding"/>
    <property type="evidence" value="ECO:0007669"/>
    <property type="project" value="UniProtKB-KW"/>
</dbReference>
<accession>A0A392R2T9</accession>
<evidence type="ECO:0000313" key="2">
    <source>
        <dbReference type="EMBL" id="MCI30891.1"/>
    </source>
</evidence>
<feature type="compositionally biased region" description="Basic residues" evidence="1">
    <location>
        <begin position="47"/>
        <end position="57"/>
    </location>
</feature>
<dbReference type="AlphaFoldDB" id="A0A392R2T9"/>
<dbReference type="Proteomes" id="UP000265520">
    <property type="component" value="Unassembled WGS sequence"/>
</dbReference>
<comment type="caution">
    <text evidence="2">The sequence shown here is derived from an EMBL/GenBank/DDBJ whole genome shotgun (WGS) entry which is preliminary data.</text>
</comment>
<proteinExistence type="predicted"/>
<organism evidence="2 3">
    <name type="scientific">Trifolium medium</name>
    <dbReference type="NCBI Taxonomy" id="97028"/>
    <lineage>
        <taxon>Eukaryota</taxon>
        <taxon>Viridiplantae</taxon>
        <taxon>Streptophyta</taxon>
        <taxon>Embryophyta</taxon>
        <taxon>Tracheophyta</taxon>
        <taxon>Spermatophyta</taxon>
        <taxon>Magnoliopsida</taxon>
        <taxon>eudicotyledons</taxon>
        <taxon>Gunneridae</taxon>
        <taxon>Pentapetalae</taxon>
        <taxon>rosids</taxon>
        <taxon>fabids</taxon>
        <taxon>Fabales</taxon>
        <taxon>Fabaceae</taxon>
        <taxon>Papilionoideae</taxon>
        <taxon>50 kb inversion clade</taxon>
        <taxon>NPAAA clade</taxon>
        <taxon>Hologalegina</taxon>
        <taxon>IRL clade</taxon>
        <taxon>Trifolieae</taxon>
        <taxon>Trifolium</taxon>
    </lineage>
</organism>
<evidence type="ECO:0000256" key="1">
    <source>
        <dbReference type="SAM" id="MobiDB-lite"/>
    </source>
</evidence>